<comment type="similarity">
    <text evidence="2 9">Belongs to the glycosyl hydrolase 17 family.</text>
</comment>
<dbReference type="InterPro" id="IPR000490">
    <property type="entry name" value="Glyco_hydro_17"/>
</dbReference>
<evidence type="ECO:0000313" key="11">
    <source>
        <dbReference type="Proteomes" id="UP000289340"/>
    </source>
</evidence>
<dbReference type="GO" id="GO:0000166">
    <property type="term" value="F:nucleotide binding"/>
    <property type="evidence" value="ECO:0007669"/>
    <property type="project" value="UniProtKB-KW"/>
</dbReference>
<dbReference type="PANTHER" id="PTHR12486:SF5">
    <property type="entry name" value="ADENOSINE 5'-MONOPHOSPHORAMIDASE HINT3"/>
    <property type="match status" value="1"/>
</dbReference>
<protein>
    <recommendedName>
        <fullName evidence="3">glucan endo-1,3-beta-D-glucosidase</fullName>
        <ecNumber evidence="3">3.2.1.39</ecNumber>
    </recommendedName>
    <alternativeName>
        <fullName evidence="7">(1-&gt;3)-beta-glucan endohydrolase</fullName>
    </alternativeName>
    <alternativeName>
        <fullName evidence="8">Beta-1,3-endoglucanase</fullName>
    </alternativeName>
</protein>
<evidence type="ECO:0000256" key="1">
    <source>
        <dbReference type="ARBA" id="ARBA00000382"/>
    </source>
</evidence>
<dbReference type="SUPFAM" id="SSF54197">
    <property type="entry name" value="HIT-like"/>
    <property type="match status" value="1"/>
</dbReference>
<dbReference type="GO" id="GO:0042973">
    <property type="term" value="F:glucan endo-1,3-beta-D-glucosidase activity"/>
    <property type="evidence" value="ECO:0007669"/>
    <property type="project" value="UniProtKB-EC"/>
</dbReference>
<dbReference type="EC" id="3.2.1.39" evidence="3"/>
<dbReference type="Pfam" id="PF11969">
    <property type="entry name" value="DcpS_C"/>
    <property type="match status" value="1"/>
</dbReference>
<proteinExistence type="inferred from homology"/>
<dbReference type="Proteomes" id="UP000289340">
    <property type="component" value="Chromosome 12"/>
</dbReference>
<keyword evidence="11" id="KW-1185">Reference proteome</keyword>
<comment type="caution">
    <text evidence="10">The sequence shown here is derived from an EMBL/GenBank/DDBJ whole genome shotgun (WGS) entry which is preliminary data.</text>
</comment>
<evidence type="ECO:0000256" key="7">
    <source>
        <dbReference type="ARBA" id="ARBA00033335"/>
    </source>
</evidence>
<comment type="catalytic activity">
    <reaction evidence="1">
        <text>Hydrolysis of (1-&gt;3)-beta-D-glucosidic linkages in (1-&gt;3)-beta-D-glucans.</text>
        <dbReference type="EC" id="3.2.1.39"/>
    </reaction>
</comment>
<dbReference type="EMBL" id="QZWG01000012">
    <property type="protein sequence ID" value="RZB75963.1"/>
    <property type="molecule type" value="Genomic_DNA"/>
</dbReference>
<dbReference type="Gene3D" id="3.20.20.80">
    <property type="entry name" value="Glycosidases"/>
    <property type="match status" value="1"/>
</dbReference>
<name>A0A445HQF6_GLYSO</name>
<keyword evidence="6 10" id="KW-0326">Glycosidase</keyword>
<evidence type="ECO:0000256" key="2">
    <source>
        <dbReference type="ARBA" id="ARBA00008773"/>
    </source>
</evidence>
<evidence type="ECO:0000256" key="6">
    <source>
        <dbReference type="ARBA" id="ARBA00023295"/>
    </source>
</evidence>
<organism evidence="10 11">
    <name type="scientific">Glycine soja</name>
    <name type="common">Wild soybean</name>
    <dbReference type="NCBI Taxonomy" id="3848"/>
    <lineage>
        <taxon>Eukaryota</taxon>
        <taxon>Viridiplantae</taxon>
        <taxon>Streptophyta</taxon>
        <taxon>Embryophyta</taxon>
        <taxon>Tracheophyta</taxon>
        <taxon>Spermatophyta</taxon>
        <taxon>Magnoliopsida</taxon>
        <taxon>eudicotyledons</taxon>
        <taxon>Gunneridae</taxon>
        <taxon>Pentapetalae</taxon>
        <taxon>rosids</taxon>
        <taxon>fabids</taxon>
        <taxon>Fabales</taxon>
        <taxon>Fabaceae</taxon>
        <taxon>Papilionoideae</taxon>
        <taxon>50 kb inversion clade</taxon>
        <taxon>NPAAA clade</taxon>
        <taxon>indigoferoid/millettioid clade</taxon>
        <taxon>Phaseoleae</taxon>
        <taxon>Glycine</taxon>
        <taxon>Glycine subgen. Soja</taxon>
    </lineage>
</organism>
<dbReference type="Gene3D" id="3.30.428.10">
    <property type="entry name" value="HIT-like"/>
    <property type="match status" value="1"/>
</dbReference>
<evidence type="ECO:0000256" key="8">
    <source>
        <dbReference type="ARBA" id="ARBA00033417"/>
    </source>
</evidence>
<keyword evidence="4" id="KW-0547">Nucleotide-binding</keyword>
<evidence type="ECO:0000256" key="9">
    <source>
        <dbReference type="RuleBase" id="RU004335"/>
    </source>
</evidence>
<evidence type="ECO:0000256" key="5">
    <source>
        <dbReference type="ARBA" id="ARBA00022801"/>
    </source>
</evidence>
<sequence>MVDPSSNLHYDNMLFAQIDVVYSALDSLGYKKLLVHILGTGWPSKGDLDEAGANLENAKNYNGNLIKMAMSYSVLFFVSFVIQFRDLKLQDDKVVAFQDINPSAFRHYLVVPVAHIPIVKYLQRKIDDYSWVSHMLQVGKTLLNRDAPQSQQYRYFSCLQLTRAMLIIFVCRVSCEIRLLTHDVGFNCICCP</sequence>
<dbReference type="Pfam" id="PF00332">
    <property type="entry name" value="Glyco_hydro_17"/>
    <property type="match status" value="1"/>
</dbReference>
<dbReference type="AlphaFoldDB" id="A0A445HQF6"/>
<keyword evidence="5 10" id="KW-0378">Hydrolase</keyword>
<reference evidence="10 11" key="1">
    <citation type="submission" date="2018-09" db="EMBL/GenBank/DDBJ databases">
        <title>A high-quality reference genome of wild soybean provides a powerful tool to mine soybean genomes.</title>
        <authorList>
            <person name="Xie M."/>
            <person name="Chung C.Y.L."/>
            <person name="Li M.-W."/>
            <person name="Wong F.-L."/>
            <person name="Chan T.-F."/>
            <person name="Lam H.-M."/>
        </authorList>
    </citation>
    <scope>NUCLEOTIDE SEQUENCE [LARGE SCALE GENOMIC DNA]</scope>
    <source>
        <strain evidence="11">cv. W05</strain>
        <tissue evidence="10">Hypocotyl of etiolated seedlings</tissue>
    </source>
</reference>
<gene>
    <name evidence="10" type="ORF">D0Y65_034461</name>
</gene>
<evidence type="ECO:0000313" key="10">
    <source>
        <dbReference type="EMBL" id="RZB75963.1"/>
    </source>
</evidence>
<dbReference type="PANTHER" id="PTHR12486">
    <property type="entry name" value="APRATAXIN-RELATED"/>
    <property type="match status" value="1"/>
</dbReference>
<evidence type="ECO:0000256" key="4">
    <source>
        <dbReference type="ARBA" id="ARBA00022741"/>
    </source>
</evidence>
<dbReference type="GO" id="GO:0005975">
    <property type="term" value="P:carbohydrate metabolic process"/>
    <property type="evidence" value="ECO:0007669"/>
    <property type="project" value="InterPro"/>
</dbReference>
<dbReference type="SUPFAM" id="SSF51445">
    <property type="entry name" value="(Trans)glycosidases"/>
    <property type="match status" value="1"/>
</dbReference>
<accession>A0A445HQF6</accession>
<dbReference type="InterPro" id="IPR036265">
    <property type="entry name" value="HIT-like_sf"/>
</dbReference>
<dbReference type="InterPro" id="IPR017853">
    <property type="entry name" value="GH"/>
</dbReference>
<evidence type="ECO:0000256" key="3">
    <source>
        <dbReference type="ARBA" id="ARBA00012780"/>
    </source>
</evidence>